<dbReference type="Gene3D" id="3.20.20.70">
    <property type="entry name" value="Aldolase class I"/>
    <property type="match status" value="1"/>
</dbReference>
<evidence type="ECO:0000313" key="1">
    <source>
        <dbReference type="EMBL" id="SVD70764.1"/>
    </source>
</evidence>
<organism evidence="1">
    <name type="scientific">marine metagenome</name>
    <dbReference type="NCBI Taxonomy" id="408172"/>
    <lineage>
        <taxon>unclassified sequences</taxon>
        <taxon>metagenomes</taxon>
        <taxon>ecological metagenomes</taxon>
    </lineage>
</organism>
<accession>A0A382XIV2</accession>
<gene>
    <name evidence="1" type="ORF">METZ01_LOCUS423618</name>
</gene>
<dbReference type="EMBL" id="UINC01167974">
    <property type="protein sequence ID" value="SVD70764.1"/>
    <property type="molecule type" value="Genomic_DNA"/>
</dbReference>
<dbReference type="Pfam" id="PF00977">
    <property type="entry name" value="His_biosynth"/>
    <property type="match status" value="1"/>
</dbReference>
<dbReference type="GO" id="GO:0000105">
    <property type="term" value="P:L-histidine biosynthetic process"/>
    <property type="evidence" value="ECO:0007669"/>
    <property type="project" value="InterPro"/>
</dbReference>
<dbReference type="InterPro" id="IPR013785">
    <property type="entry name" value="Aldolase_TIM"/>
</dbReference>
<dbReference type="AlphaFoldDB" id="A0A382XIV2"/>
<evidence type="ECO:0008006" key="2">
    <source>
        <dbReference type="Google" id="ProtNLM"/>
    </source>
</evidence>
<proteinExistence type="predicted"/>
<reference evidence="1" key="1">
    <citation type="submission" date="2018-05" db="EMBL/GenBank/DDBJ databases">
        <authorList>
            <person name="Lanie J.A."/>
            <person name="Ng W.-L."/>
            <person name="Kazmierczak K.M."/>
            <person name="Andrzejewski T.M."/>
            <person name="Davidsen T.M."/>
            <person name="Wayne K.J."/>
            <person name="Tettelin H."/>
            <person name="Glass J.I."/>
            <person name="Rusch D."/>
            <person name="Podicherti R."/>
            <person name="Tsui H.-C.T."/>
            <person name="Winkler M.E."/>
        </authorList>
    </citation>
    <scope>NUCLEOTIDE SEQUENCE</scope>
</reference>
<protein>
    <recommendedName>
        <fullName evidence="2">1-(5-phosphoribosyl)-5-((5-phosphoribosylamino)methylideneamino)imidazole-4-carboxamide isomerase</fullName>
    </recommendedName>
</protein>
<dbReference type="SUPFAM" id="SSF51366">
    <property type="entry name" value="Ribulose-phoshate binding barrel"/>
    <property type="match status" value="1"/>
</dbReference>
<dbReference type="InterPro" id="IPR011060">
    <property type="entry name" value="RibuloseP-bd_barrel"/>
</dbReference>
<feature type="non-terminal residue" evidence="1">
    <location>
        <position position="29"/>
    </location>
</feature>
<dbReference type="InterPro" id="IPR006062">
    <property type="entry name" value="His_biosynth"/>
</dbReference>
<name>A0A382XIV2_9ZZZZ</name>
<sequence length="29" mass="3239">MKIIPAVDIKEGRCVRLSQGMADQETVYS</sequence>